<evidence type="ECO:0000259" key="1">
    <source>
        <dbReference type="Pfam" id="PF01863"/>
    </source>
</evidence>
<evidence type="ECO:0000313" key="3">
    <source>
        <dbReference type="Proteomes" id="UP000018688"/>
    </source>
</evidence>
<gene>
    <name evidence="2" type="ORF">HMPREF2087_00044</name>
</gene>
<reference evidence="2 3" key="1">
    <citation type="submission" date="2013-10" db="EMBL/GenBank/DDBJ databases">
        <title>The Genome Sequence of Helicobacter canis NCTC 12740.</title>
        <authorList>
            <consortium name="The Broad Institute Genomics Platform"/>
            <person name="Earl A."/>
            <person name="Fox J.G."/>
            <person name="Shen Z."/>
            <person name="Young S.K."/>
            <person name="Zeng Q."/>
            <person name="Gargeya S."/>
            <person name="Fitzgerald M."/>
            <person name="Abouelleil A."/>
            <person name="Alvarado L."/>
            <person name="Chapman S.B."/>
            <person name="Gainer-Dewar J."/>
            <person name="Goldberg J."/>
            <person name="Griggs A."/>
            <person name="Gujja S."/>
            <person name="Hansen M."/>
            <person name="Howarth C."/>
            <person name="Imamovic A."/>
            <person name="Ireland A."/>
            <person name="Larimer J."/>
            <person name="McCowan C."/>
            <person name="Murphy C."/>
            <person name="Pearson M."/>
            <person name="Poon T.W."/>
            <person name="Priest M."/>
            <person name="Roberts A."/>
            <person name="Saif S."/>
            <person name="Shea T."/>
            <person name="Sykes S."/>
            <person name="Wortman J."/>
            <person name="Nusbaum C."/>
            <person name="Birren B."/>
        </authorList>
    </citation>
    <scope>NUCLEOTIDE SEQUENCE [LARGE SCALE GENOMIC DNA]</scope>
    <source>
        <strain evidence="2 3">NCTC 12740</strain>
    </source>
</reference>
<accession>V8CK60</accession>
<dbReference type="InterPro" id="IPR053136">
    <property type="entry name" value="UTP_pyrophosphatase-like"/>
</dbReference>
<proteinExistence type="predicted"/>
<organism evidence="2 3">
    <name type="scientific">Helicobacter canis NCTC 12740</name>
    <dbReference type="NCBI Taxonomy" id="1357399"/>
    <lineage>
        <taxon>Bacteria</taxon>
        <taxon>Pseudomonadati</taxon>
        <taxon>Campylobacterota</taxon>
        <taxon>Epsilonproteobacteria</taxon>
        <taxon>Campylobacterales</taxon>
        <taxon>Helicobacteraceae</taxon>
        <taxon>Helicobacter</taxon>
    </lineage>
</organism>
<protein>
    <recommendedName>
        <fullName evidence="1">YgjP-like metallopeptidase domain-containing protein</fullName>
    </recommendedName>
</protein>
<dbReference type="EMBL" id="AZJJ01000001">
    <property type="protein sequence ID" value="ETD27136.1"/>
    <property type="molecule type" value="Genomic_DNA"/>
</dbReference>
<dbReference type="Proteomes" id="UP000018688">
    <property type="component" value="Unassembled WGS sequence"/>
</dbReference>
<dbReference type="CDD" id="cd07344">
    <property type="entry name" value="M48_yhfN_like"/>
    <property type="match status" value="1"/>
</dbReference>
<dbReference type="PANTHER" id="PTHR30399">
    <property type="entry name" value="UNCHARACTERIZED PROTEIN YGJP"/>
    <property type="match status" value="1"/>
</dbReference>
<dbReference type="eggNOG" id="COG1451">
    <property type="taxonomic scope" value="Bacteria"/>
</dbReference>
<dbReference type="RefSeq" id="WP_023928911.1">
    <property type="nucleotide sequence ID" value="NZ_KI669458.1"/>
</dbReference>
<keyword evidence="3" id="KW-1185">Reference proteome</keyword>
<evidence type="ECO:0000313" key="2">
    <source>
        <dbReference type="EMBL" id="ETD27136.1"/>
    </source>
</evidence>
<dbReference type="OrthoDB" id="5321643at2"/>
<dbReference type="Gene3D" id="3.30.2010.10">
    <property type="entry name" value="Metalloproteases ('zincins'), catalytic domain"/>
    <property type="match status" value="1"/>
</dbReference>
<dbReference type="PANTHER" id="PTHR30399:SF1">
    <property type="entry name" value="UTP PYROPHOSPHATASE"/>
    <property type="match status" value="1"/>
</dbReference>
<dbReference type="STRING" id="1357399.HMPREF2087_00044"/>
<dbReference type="InterPro" id="IPR002725">
    <property type="entry name" value="YgjP-like_metallopeptidase"/>
</dbReference>
<dbReference type="Pfam" id="PF01863">
    <property type="entry name" value="YgjP-like"/>
    <property type="match status" value="1"/>
</dbReference>
<feature type="domain" description="YgjP-like metallopeptidase" evidence="1">
    <location>
        <begin position="107"/>
        <end position="204"/>
    </location>
</feature>
<comment type="caution">
    <text evidence="2">The sequence shown here is derived from an EMBL/GenBank/DDBJ whole genome shotgun (WGS) entry which is preliminary data.</text>
</comment>
<sequence>MKLANVSHKSLVFDGRAVVVCQKPSKYMRINIRPSLESSQPIIKLTCPPRATNEAILAFMQAHKEWIDNVCARMVQARGEIAEILQEHCDEVLLFGKWVPTMPLIELRAILHTYLVQRADVFANAMGVRFSKLAVRKSMSRLGSCTQDRLSFSILLVFAPQEEIDYVVIHELAHIVHNNHSAQFWGLVGVHCPRWRSLRKSIKSRWGLFSALLDRLEQERSQQAKLPTQASPQSHNADIGSQLLFEF</sequence>
<dbReference type="AlphaFoldDB" id="V8CK60"/>
<name>V8CK60_9HELI</name>
<dbReference type="HOGENOM" id="CLU_065947_2_2_7"/>